<evidence type="ECO:0000256" key="4">
    <source>
        <dbReference type="PROSITE-ProRule" id="PRU00475"/>
    </source>
</evidence>
<feature type="compositionally biased region" description="Basic and acidic residues" evidence="5">
    <location>
        <begin position="929"/>
        <end position="947"/>
    </location>
</feature>
<dbReference type="Pfam" id="PF02791">
    <property type="entry name" value="DDT"/>
    <property type="match status" value="1"/>
</dbReference>
<dbReference type="GO" id="GO:0006355">
    <property type="term" value="P:regulation of DNA-templated transcription"/>
    <property type="evidence" value="ECO:0007669"/>
    <property type="project" value="TreeGrafter"/>
</dbReference>
<evidence type="ECO:0000313" key="9">
    <source>
        <dbReference type="Proteomes" id="UP000014500"/>
    </source>
</evidence>
<dbReference type="GO" id="GO:0003677">
    <property type="term" value="F:DNA binding"/>
    <property type="evidence" value="ECO:0007669"/>
    <property type="project" value="TreeGrafter"/>
</dbReference>
<dbReference type="GO" id="GO:0006338">
    <property type="term" value="P:chromatin remodeling"/>
    <property type="evidence" value="ECO:0007669"/>
    <property type="project" value="InterPro"/>
</dbReference>
<dbReference type="InterPro" id="IPR013136">
    <property type="entry name" value="WSTF_Acf1_Cbp146"/>
</dbReference>
<sequence>MPLLKRQPFLKQKLPPDLDPEEELFFCQLTKEVFRDYDEFFRRVILCNSLVWTCQLTGSSGLTYQEALDSEATARRSLKSFPDALKIPVLYLSTLTHRGRLIDMCDDVYGFSRERFFVGEEIEGVIEGQKIVCEVIKVVAQNSNICNGYHNDESSSDVDDSTGNENEKKKQNGVDPINYRYDVMNVEDESRTTLTHESMMRKKGIFTREKLKLFLKQYCESRDGVWKLKKTIEKKCNISVISFSDIFVGPLPKFPRSSNKKTQSERERKREERRLRAQLLREWARPRDDLECDDLKELPTLIPVKCDFPNELFGEAVMVLEFLHIFGELLNFNNAFPHGFEFGDLEKALIETNVRGIFGDLVQFFLQSIFTLQDNEQPELEPCSFQSPEVFEGCDDECDSSVLQAVQAATGAAAWSQRHQGLSLKHLALDCFTVSEVLRLHFLSFGSQFAHLKLYQQTKGSYTTFDDPGLQLRLFDPLLLKALDTKSVFDFNPGERLKVLHVLINQLLNFSTLRYQIEENFEKVRNARIELKQIQWAEQRKEKEEAALRLTQQKSETGEEINGVNHEIKKKRSADEIAQQKRDNLKKRELTDIIDTYQSSTGIQPIGRDRCYRRFWIFDSISGLYVEDGDDYIGTCLQKPTPIVEEEVKDEETSGNEIETNPHVKSENNNVDCDETQLNNSVGASDECETMGKCTANIDNCPVHNDELRARRMRWSYLSSVDQLDALLASLNQRGFRESGLKESLFQDKTRIAQSISQCPSHVVNSLSAQNEDDNVNVVPDDVNGEDFKDLKDDVNLNGTGTQVKVEGGMEPSLREMLLDIEERIFAGSLGSIKVRDRDAWRKAIFERSYDMLCDGLKWGQQKHENNQVDQDSDSGRGTPMEATPMEQETLDMSLNVNQTVKELASALLQIAQGVENKYFRPPLGEDVEGTKKKTKIDSKKGKKEKDVIKDEEIGKIDEN</sequence>
<organism evidence="8 9">
    <name type="scientific">Strigamia maritima</name>
    <name type="common">European centipede</name>
    <name type="synonym">Geophilus maritimus</name>
    <dbReference type="NCBI Taxonomy" id="126957"/>
    <lineage>
        <taxon>Eukaryota</taxon>
        <taxon>Metazoa</taxon>
        <taxon>Ecdysozoa</taxon>
        <taxon>Arthropoda</taxon>
        <taxon>Myriapoda</taxon>
        <taxon>Chilopoda</taxon>
        <taxon>Pleurostigmophora</taxon>
        <taxon>Geophilomorpha</taxon>
        <taxon>Linotaeniidae</taxon>
        <taxon>Strigamia</taxon>
    </lineage>
</organism>
<comment type="subcellular location">
    <subcellularLocation>
        <location evidence="1 4">Nucleus</location>
    </subcellularLocation>
</comment>
<dbReference type="GO" id="GO:0045740">
    <property type="term" value="P:positive regulation of DNA replication"/>
    <property type="evidence" value="ECO:0007669"/>
    <property type="project" value="TreeGrafter"/>
</dbReference>
<dbReference type="HOGENOM" id="CLU_002479_0_0_1"/>
<dbReference type="InterPro" id="IPR028942">
    <property type="entry name" value="WHIM1_dom"/>
</dbReference>
<evidence type="ECO:0000256" key="2">
    <source>
        <dbReference type="ARBA" id="ARBA00023054"/>
    </source>
</evidence>
<feature type="domain" description="WAC" evidence="7">
    <location>
        <begin position="22"/>
        <end position="130"/>
    </location>
</feature>
<dbReference type="InterPro" id="IPR018501">
    <property type="entry name" value="DDT_dom"/>
</dbReference>
<dbReference type="Proteomes" id="UP000014500">
    <property type="component" value="Unassembled WGS sequence"/>
</dbReference>
<dbReference type="Pfam" id="PF10537">
    <property type="entry name" value="WAC_Acf1_DNA_bd"/>
    <property type="match status" value="1"/>
</dbReference>
<evidence type="ECO:0000256" key="3">
    <source>
        <dbReference type="ARBA" id="ARBA00023242"/>
    </source>
</evidence>
<evidence type="ECO:0000259" key="7">
    <source>
        <dbReference type="PROSITE" id="PS51136"/>
    </source>
</evidence>
<dbReference type="eggNOG" id="KOG1245">
    <property type="taxonomic scope" value="Eukaryota"/>
</dbReference>
<dbReference type="EMBL" id="JH432201">
    <property type="status" value="NOT_ANNOTATED_CDS"/>
    <property type="molecule type" value="Genomic_DNA"/>
</dbReference>
<name>T1JGD9_STRMM</name>
<dbReference type="GO" id="GO:0008623">
    <property type="term" value="C:CHRAC"/>
    <property type="evidence" value="ECO:0007669"/>
    <property type="project" value="TreeGrafter"/>
</dbReference>
<dbReference type="InterPro" id="IPR047171">
    <property type="entry name" value="BAZ1A"/>
</dbReference>
<keyword evidence="2" id="KW-0175">Coiled coil</keyword>
<evidence type="ECO:0000259" key="6">
    <source>
        <dbReference type="PROSITE" id="PS50827"/>
    </source>
</evidence>
<feature type="domain" description="DDT" evidence="6">
    <location>
        <begin position="310"/>
        <end position="375"/>
    </location>
</feature>
<dbReference type="SMART" id="SM00571">
    <property type="entry name" value="DDT"/>
    <property type="match status" value="1"/>
</dbReference>
<feature type="region of interest" description="Disordered" evidence="5">
    <location>
        <begin position="647"/>
        <end position="672"/>
    </location>
</feature>
<accession>T1JGD9</accession>
<dbReference type="GO" id="GO:0000228">
    <property type="term" value="C:nuclear chromosome"/>
    <property type="evidence" value="ECO:0007669"/>
    <property type="project" value="TreeGrafter"/>
</dbReference>
<dbReference type="Pfam" id="PF15612">
    <property type="entry name" value="WHIM1"/>
    <property type="match status" value="1"/>
</dbReference>
<dbReference type="GO" id="GO:0031445">
    <property type="term" value="P:regulation of heterochromatin formation"/>
    <property type="evidence" value="ECO:0007669"/>
    <property type="project" value="TreeGrafter"/>
</dbReference>
<dbReference type="STRING" id="126957.T1JGD9"/>
<reference evidence="9" key="1">
    <citation type="submission" date="2011-05" db="EMBL/GenBank/DDBJ databases">
        <authorList>
            <person name="Richards S.R."/>
            <person name="Qu J."/>
            <person name="Jiang H."/>
            <person name="Jhangiani S.N."/>
            <person name="Agravi P."/>
            <person name="Goodspeed R."/>
            <person name="Gross S."/>
            <person name="Mandapat C."/>
            <person name="Jackson L."/>
            <person name="Mathew T."/>
            <person name="Pu L."/>
            <person name="Thornton R."/>
            <person name="Saada N."/>
            <person name="Wilczek-Boney K.B."/>
            <person name="Lee S."/>
            <person name="Kovar C."/>
            <person name="Wu Y."/>
            <person name="Scherer S.E."/>
            <person name="Worley K.C."/>
            <person name="Muzny D.M."/>
            <person name="Gibbs R."/>
        </authorList>
    </citation>
    <scope>NUCLEOTIDE SEQUENCE</scope>
    <source>
        <strain evidence="9">Brora</strain>
    </source>
</reference>
<dbReference type="InterPro" id="IPR028941">
    <property type="entry name" value="WHIM2_dom"/>
</dbReference>
<keyword evidence="9" id="KW-1185">Reference proteome</keyword>
<dbReference type="PhylomeDB" id="T1JGD9"/>
<proteinExistence type="predicted"/>
<feature type="region of interest" description="Disordered" evidence="5">
    <location>
        <begin position="150"/>
        <end position="174"/>
    </location>
</feature>
<evidence type="ECO:0000256" key="5">
    <source>
        <dbReference type="SAM" id="MobiDB-lite"/>
    </source>
</evidence>
<evidence type="ECO:0008006" key="10">
    <source>
        <dbReference type="Google" id="ProtNLM"/>
    </source>
</evidence>
<reference evidence="8" key="2">
    <citation type="submission" date="2015-02" db="UniProtKB">
        <authorList>
            <consortium name="EnsemblMetazoa"/>
        </authorList>
    </citation>
    <scope>IDENTIFICATION</scope>
</reference>
<dbReference type="PROSITE" id="PS51136">
    <property type="entry name" value="WAC"/>
    <property type="match status" value="1"/>
</dbReference>
<evidence type="ECO:0000256" key="1">
    <source>
        <dbReference type="ARBA" id="ARBA00004123"/>
    </source>
</evidence>
<feature type="region of interest" description="Disordered" evidence="5">
    <location>
        <begin position="920"/>
        <end position="947"/>
    </location>
</feature>
<dbReference type="PANTHER" id="PTHR46510">
    <property type="entry name" value="BROMODOMAIN ADJACENT TO ZINC FINGER DOMAIN PROTEIN 1A"/>
    <property type="match status" value="1"/>
</dbReference>
<dbReference type="OMA" id="FERQCEE"/>
<dbReference type="EnsemblMetazoa" id="SMAR012911-RA">
    <property type="protein sequence ID" value="SMAR012911-PA"/>
    <property type="gene ID" value="SMAR012911"/>
</dbReference>
<feature type="region of interest" description="Disordered" evidence="5">
    <location>
        <begin position="863"/>
        <end position="883"/>
    </location>
</feature>
<evidence type="ECO:0000313" key="8">
    <source>
        <dbReference type="EnsemblMetazoa" id="SMAR012911-PA"/>
    </source>
</evidence>
<keyword evidence="3 4" id="KW-0539">Nucleus</keyword>
<dbReference type="PROSITE" id="PS50827">
    <property type="entry name" value="DDT"/>
    <property type="match status" value="1"/>
</dbReference>
<protein>
    <recommendedName>
        <fullName evidence="10">WAC domain-containing protein</fullName>
    </recommendedName>
</protein>
<dbReference type="AlphaFoldDB" id="T1JGD9"/>
<dbReference type="Pfam" id="PF15613">
    <property type="entry name" value="WSD"/>
    <property type="match status" value="1"/>
</dbReference>
<dbReference type="PANTHER" id="PTHR46510:SF1">
    <property type="entry name" value="BROMODOMAIN ADJACENT TO ZINC FINGER DOMAIN PROTEIN 1A"/>
    <property type="match status" value="1"/>
</dbReference>